<feature type="domain" description="Beta-hexosaminidase eukaryotic type N-terminal" evidence="3">
    <location>
        <begin position="69"/>
        <end position="146"/>
    </location>
</feature>
<dbReference type="SUPFAM" id="SSF55545">
    <property type="entry name" value="beta-N-acetylhexosaminidase-like domain"/>
    <property type="match status" value="1"/>
</dbReference>
<dbReference type="HOGENOM" id="CLU_1573253_0_0_1"/>
<dbReference type="AlphaFoldDB" id="B8BCX1"/>
<name>B8BCX1_ORYSI</name>
<dbReference type="Pfam" id="PF14845">
    <property type="entry name" value="Glycohydro_20b2"/>
    <property type="match status" value="1"/>
</dbReference>
<evidence type="ECO:0000313" key="5">
    <source>
        <dbReference type="Proteomes" id="UP000007015"/>
    </source>
</evidence>
<organism evidence="4 5">
    <name type="scientific">Oryza sativa subsp. indica</name>
    <name type="common">Rice</name>
    <dbReference type="NCBI Taxonomy" id="39946"/>
    <lineage>
        <taxon>Eukaryota</taxon>
        <taxon>Viridiplantae</taxon>
        <taxon>Streptophyta</taxon>
        <taxon>Embryophyta</taxon>
        <taxon>Tracheophyta</taxon>
        <taxon>Spermatophyta</taxon>
        <taxon>Magnoliopsida</taxon>
        <taxon>Liliopsida</taxon>
        <taxon>Poales</taxon>
        <taxon>Poaceae</taxon>
        <taxon>BOP clade</taxon>
        <taxon>Oryzoideae</taxon>
        <taxon>Oryzeae</taxon>
        <taxon>Oryzinae</taxon>
        <taxon>Oryza</taxon>
        <taxon>Oryza sativa</taxon>
    </lineage>
</organism>
<feature type="region of interest" description="Disordered" evidence="2">
    <location>
        <begin position="1"/>
        <end position="41"/>
    </location>
</feature>
<reference evidence="4 5" key="1">
    <citation type="journal article" date="2005" name="PLoS Biol.">
        <title>The genomes of Oryza sativa: a history of duplications.</title>
        <authorList>
            <person name="Yu J."/>
            <person name="Wang J."/>
            <person name="Lin W."/>
            <person name="Li S."/>
            <person name="Li H."/>
            <person name="Zhou J."/>
            <person name="Ni P."/>
            <person name="Dong W."/>
            <person name="Hu S."/>
            <person name="Zeng C."/>
            <person name="Zhang J."/>
            <person name="Zhang Y."/>
            <person name="Li R."/>
            <person name="Xu Z."/>
            <person name="Li S."/>
            <person name="Li X."/>
            <person name="Zheng H."/>
            <person name="Cong L."/>
            <person name="Lin L."/>
            <person name="Yin J."/>
            <person name="Geng J."/>
            <person name="Li G."/>
            <person name="Shi J."/>
            <person name="Liu J."/>
            <person name="Lv H."/>
            <person name="Li J."/>
            <person name="Wang J."/>
            <person name="Deng Y."/>
            <person name="Ran L."/>
            <person name="Shi X."/>
            <person name="Wang X."/>
            <person name="Wu Q."/>
            <person name="Li C."/>
            <person name="Ren X."/>
            <person name="Wang J."/>
            <person name="Wang X."/>
            <person name="Li D."/>
            <person name="Liu D."/>
            <person name="Zhang X."/>
            <person name="Ji Z."/>
            <person name="Zhao W."/>
            <person name="Sun Y."/>
            <person name="Zhang Z."/>
            <person name="Bao J."/>
            <person name="Han Y."/>
            <person name="Dong L."/>
            <person name="Ji J."/>
            <person name="Chen P."/>
            <person name="Wu S."/>
            <person name="Liu J."/>
            <person name="Xiao Y."/>
            <person name="Bu D."/>
            <person name="Tan J."/>
            <person name="Yang L."/>
            <person name="Ye C."/>
            <person name="Zhang J."/>
            <person name="Xu J."/>
            <person name="Zhou Y."/>
            <person name="Yu Y."/>
            <person name="Zhang B."/>
            <person name="Zhuang S."/>
            <person name="Wei H."/>
            <person name="Liu B."/>
            <person name="Lei M."/>
            <person name="Yu H."/>
            <person name="Li Y."/>
            <person name="Xu H."/>
            <person name="Wei S."/>
            <person name="He X."/>
            <person name="Fang L."/>
            <person name="Zhang Z."/>
            <person name="Zhang Y."/>
            <person name="Huang X."/>
            <person name="Su Z."/>
            <person name="Tong W."/>
            <person name="Li J."/>
            <person name="Tong Z."/>
            <person name="Li S."/>
            <person name="Ye J."/>
            <person name="Wang L."/>
            <person name="Fang L."/>
            <person name="Lei T."/>
            <person name="Chen C."/>
            <person name="Chen H."/>
            <person name="Xu Z."/>
            <person name="Li H."/>
            <person name="Huang H."/>
            <person name="Zhang F."/>
            <person name="Xu H."/>
            <person name="Li N."/>
            <person name="Zhao C."/>
            <person name="Li S."/>
            <person name="Dong L."/>
            <person name="Huang Y."/>
            <person name="Li L."/>
            <person name="Xi Y."/>
            <person name="Qi Q."/>
            <person name="Li W."/>
            <person name="Zhang B."/>
            <person name="Hu W."/>
            <person name="Zhang Y."/>
            <person name="Tian X."/>
            <person name="Jiao Y."/>
            <person name="Liang X."/>
            <person name="Jin J."/>
            <person name="Gao L."/>
            <person name="Zheng W."/>
            <person name="Hao B."/>
            <person name="Liu S."/>
            <person name="Wang W."/>
            <person name="Yuan L."/>
            <person name="Cao M."/>
            <person name="McDermott J."/>
            <person name="Samudrala R."/>
            <person name="Wang J."/>
            <person name="Wong G.K."/>
            <person name="Yang H."/>
        </authorList>
    </citation>
    <scope>NUCLEOTIDE SEQUENCE [LARGE SCALE GENOMIC DNA]</scope>
    <source>
        <strain evidence="5">cv. 93-11</strain>
    </source>
</reference>
<gene>
    <name evidence="4" type="ORF">OsI_30366</name>
</gene>
<accession>B8BCX1</accession>
<evidence type="ECO:0000256" key="1">
    <source>
        <dbReference type="ARBA" id="ARBA00022801"/>
    </source>
</evidence>
<evidence type="ECO:0000313" key="4">
    <source>
        <dbReference type="EMBL" id="EEC84079.1"/>
    </source>
</evidence>
<dbReference type="STRING" id="39946.B8BCX1"/>
<proteinExistence type="predicted"/>
<protein>
    <recommendedName>
        <fullName evidence="3">Beta-hexosaminidase eukaryotic type N-terminal domain-containing protein</fullName>
    </recommendedName>
</protein>
<evidence type="ECO:0000259" key="3">
    <source>
        <dbReference type="Pfam" id="PF14845"/>
    </source>
</evidence>
<feature type="compositionally biased region" description="Low complexity" evidence="2">
    <location>
        <begin position="17"/>
        <end position="28"/>
    </location>
</feature>
<dbReference type="EMBL" id="CM000134">
    <property type="protein sequence ID" value="EEC84079.1"/>
    <property type="molecule type" value="Genomic_DNA"/>
</dbReference>
<dbReference type="Proteomes" id="UP000007015">
    <property type="component" value="Chromosome 9"/>
</dbReference>
<dbReference type="InterPro" id="IPR029018">
    <property type="entry name" value="Hex-like_dom2"/>
</dbReference>
<dbReference type="Gene3D" id="3.30.379.10">
    <property type="entry name" value="Chitobiase/beta-hexosaminidase domain 2-like"/>
    <property type="match status" value="1"/>
</dbReference>
<dbReference type="InterPro" id="IPR029019">
    <property type="entry name" value="HEX_eukaryotic_N"/>
</dbReference>
<dbReference type="GO" id="GO:0016787">
    <property type="term" value="F:hydrolase activity"/>
    <property type="evidence" value="ECO:0007669"/>
    <property type="project" value="UniProtKB-KW"/>
</dbReference>
<keyword evidence="5" id="KW-1185">Reference proteome</keyword>
<dbReference type="Gramene" id="BGIOSGA030243-TA">
    <property type="protein sequence ID" value="BGIOSGA030243-PA"/>
    <property type="gene ID" value="BGIOSGA030243"/>
</dbReference>
<keyword evidence="1" id="KW-0378">Hydrolase</keyword>
<evidence type="ECO:0000256" key="2">
    <source>
        <dbReference type="SAM" id="MobiDB-lite"/>
    </source>
</evidence>
<sequence>MGAPVGKHGGLRAERMTASTAAGEQTSTTGGGGGRNSSGGRRRSLAALGKLQRPTPLATSSSSELSWSLHKAVAFYSSLIRAEHHAPLVLSTNHTLSFVLVLILVLSISNPEVPLGPTVDESYTLSVLPDSRSADISAAMPWGAIHSARHCAHPLCPQPATLAHPDVPVY</sequence>